<gene>
    <name evidence="1" type="ORF">COU28_02205</name>
</gene>
<accession>A0A2H0TYN7</accession>
<dbReference type="Proteomes" id="UP000230852">
    <property type="component" value="Unassembled WGS sequence"/>
</dbReference>
<dbReference type="AlphaFoldDB" id="A0A2H0TYN7"/>
<sequence length="111" mass="11731">MNINRNGSSVGVTTDEVFCCFSNSSGIYPDEFNTLARVVVQLELLLTGEDVDHGVDEAFALATIPRLVAVRVGLLAHVDPAAPGLRLLATSTLLLVRVAVLLPVTCTLIAV</sequence>
<organism evidence="1 2">
    <name type="scientific">Candidatus Magasanikbacteria bacterium CG10_big_fil_rev_8_21_14_0_10_36_16</name>
    <dbReference type="NCBI Taxonomy" id="1974645"/>
    <lineage>
        <taxon>Bacteria</taxon>
        <taxon>Candidatus Magasanikiibacteriota</taxon>
    </lineage>
</organism>
<name>A0A2H0TYN7_9BACT</name>
<feature type="non-terminal residue" evidence="1">
    <location>
        <position position="111"/>
    </location>
</feature>
<evidence type="ECO:0000313" key="1">
    <source>
        <dbReference type="EMBL" id="PIR78337.1"/>
    </source>
</evidence>
<dbReference type="EMBL" id="PFBU01000042">
    <property type="protein sequence ID" value="PIR78337.1"/>
    <property type="molecule type" value="Genomic_DNA"/>
</dbReference>
<evidence type="ECO:0000313" key="2">
    <source>
        <dbReference type="Proteomes" id="UP000230852"/>
    </source>
</evidence>
<reference evidence="2" key="1">
    <citation type="submission" date="2017-09" db="EMBL/GenBank/DDBJ databases">
        <title>Depth-based differentiation of microbial function through sediment-hosted aquifers and enrichment of novel symbionts in the deep terrestrial subsurface.</title>
        <authorList>
            <person name="Probst A.J."/>
            <person name="Ladd B."/>
            <person name="Jarett J.K."/>
            <person name="Geller-Mcgrath D.E."/>
            <person name="Sieber C.M.K."/>
            <person name="Emerson J.B."/>
            <person name="Anantharaman K."/>
            <person name="Thomas B.C."/>
            <person name="Malmstrom R."/>
            <person name="Stieglmeier M."/>
            <person name="Klingl A."/>
            <person name="Woyke T."/>
            <person name="Ryan C.M."/>
            <person name="Banfield J.F."/>
        </authorList>
    </citation>
    <scope>NUCLEOTIDE SEQUENCE [LARGE SCALE GENOMIC DNA]</scope>
</reference>
<comment type="caution">
    <text evidence="1">The sequence shown here is derived from an EMBL/GenBank/DDBJ whole genome shotgun (WGS) entry which is preliminary data.</text>
</comment>
<protein>
    <submittedName>
        <fullName evidence="1">Uncharacterized protein</fullName>
    </submittedName>
</protein>
<proteinExistence type="predicted"/>